<keyword evidence="4" id="KW-0808">Transferase</keyword>
<dbReference type="Gene3D" id="1.10.510.10">
    <property type="entry name" value="Transferase(Phosphotransferase) domain 1"/>
    <property type="match status" value="1"/>
</dbReference>
<keyword evidence="13" id="KW-0675">Receptor</keyword>
<evidence type="ECO:0000256" key="18">
    <source>
        <dbReference type="SAM" id="Phobius"/>
    </source>
</evidence>
<reference evidence="22" key="1">
    <citation type="journal article" date="2013" name="Nat. Commun.">
        <title>Whole-genome sequencing of Oryza brachyantha reveals mechanisms underlying Oryza genome evolution.</title>
        <authorList>
            <person name="Chen J."/>
            <person name="Huang Q."/>
            <person name="Gao D."/>
            <person name="Wang J."/>
            <person name="Lang Y."/>
            <person name="Liu T."/>
            <person name="Li B."/>
            <person name="Bai Z."/>
            <person name="Luis Goicoechea J."/>
            <person name="Liang C."/>
            <person name="Chen C."/>
            <person name="Zhang W."/>
            <person name="Sun S."/>
            <person name="Liao Y."/>
            <person name="Zhang X."/>
            <person name="Yang L."/>
            <person name="Song C."/>
            <person name="Wang M."/>
            <person name="Shi J."/>
            <person name="Liu G."/>
            <person name="Liu J."/>
            <person name="Zhou H."/>
            <person name="Zhou W."/>
            <person name="Yu Q."/>
            <person name="An N."/>
            <person name="Chen Y."/>
            <person name="Cai Q."/>
            <person name="Wang B."/>
            <person name="Liu B."/>
            <person name="Min J."/>
            <person name="Huang Y."/>
            <person name="Wu H."/>
            <person name="Li Z."/>
            <person name="Zhang Y."/>
            <person name="Yin Y."/>
            <person name="Song W."/>
            <person name="Jiang J."/>
            <person name="Jackson S.A."/>
            <person name="Wing R.A."/>
            <person name="Wang J."/>
            <person name="Chen M."/>
        </authorList>
    </citation>
    <scope>NUCLEOTIDE SEQUENCE [LARGE SCALE GENOMIC DNA]</scope>
    <source>
        <strain evidence="22">cv. IRGC 101232</strain>
    </source>
</reference>
<keyword evidence="3" id="KW-0597">Phosphoprotein</keyword>
<dbReference type="InterPro" id="IPR001245">
    <property type="entry name" value="Ser-Thr/Tyr_kinase_cat_dom"/>
</dbReference>
<dbReference type="GO" id="GO:0005886">
    <property type="term" value="C:plasma membrane"/>
    <property type="evidence" value="ECO:0007669"/>
    <property type="project" value="TreeGrafter"/>
</dbReference>
<dbReference type="OrthoDB" id="653772at2759"/>
<feature type="signal peptide" evidence="19">
    <location>
        <begin position="1"/>
        <end position="25"/>
    </location>
</feature>
<dbReference type="Gene3D" id="3.30.430.20">
    <property type="entry name" value="Gnk2 domain, C-X8-C-X2-C motif"/>
    <property type="match status" value="2"/>
</dbReference>
<comment type="catalytic activity">
    <reaction evidence="16">
        <text>L-threonyl-[protein] + ATP = O-phospho-L-threonyl-[protein] + ADP + H(+)</text>
        <dbReference type="Rhea" id="RHEA:46608"/>
        <dbReference type="Rhea" id="RHEA-COMP:11060"/>
        <dbReference type="Rhea" id="RHEA-COMP:11605"/>
        <dbReference type="ChEBI" id="CHEBI:15378"/>
        <dbReference type="ChEBI" id="CHEBI:30013"/>
        <dbReference type="ChEBI" id="CHEBI:30616"/>
        <dbReference type="ChEBI" id="CHEBI:61977"/>
        <dbReference type="ChEBI" id="CHEBI:456216"/>
    </reaction>
</comment>
<evidence type="ECO:0000256" key="4">
    <source>
        <dbReference type="ARBA" id="ARBA00022679"/>
    </source>
</evidence>
<evidence type="ECO:0000256" key="6">
    <source>
        <dbReference type="ARBA" id="ARBA00022729"/>
    </source>
</evidence>
<evidence type="ECO:0000256" key="12">
    <source>
        <dbReference type="ARBA" id="ARBA00023136"/>
    </source>
</evidence>
<dbReference type="PROSITE" id="PS00107">
    <property type="entry name" value="PROTEIN_KINASE_ATP"/>
    <property type="match status" value="1"/>
</dbReference>
<evidence type="ECO:0000313" key="22">
    <source>
        <dbReference type="EnsemblPlants" id="OB07G23460.1"/>
    </source>
</evidence>
<comment type="subcellular location">
    <subcellularLocation>
        <location evidence="1">Membrane</location>
        <topology evidence="1">Single-pass membrane protein</topology>
    </subcellularLocation>
</comment>
<dbReference type="GeneID" id="102716985"/>
<keyword evidence="12 18" id="KW-0472">Membrane</keyword>
<dbReference type="eggNOG" id="ENOG502QWDY">
    <property type="taxonomic scope" value="Eukaryota"/>
</dbReference>
<evidence type="ECO:0000256" key="14">
    <source>
        <dbReference type="ARBA" id="ARBA00023180"/>
    </source>
</evidence>
<evidence type="ECO:0000256" key="2">
    <source>
        <dbReference type="ARBA" id="ARBA00022527"/>
    </source>
</evidence>
<feature type="domain" description="Gnk2-homologous" evidence="21">
    <location>
        <begin position="137"/>
        <end position="250"/>
    </location>
</feature>
<evidence type="ECO:0000256" key="13">
    <source>
        <dbReference type="ARBA" id="ARBA00023170"/>
    </source>
</evidence>
<evidence type="ECO:0000256" key="15">
    <source>
        <dbReference type="ARBA" id="ARBA00047558"/>
    </source>
</evidence>
<dbReference type="GO" id="GO:0005524">
    <property type="term" value="F:ATP binding"/>
    <property type="evidence" value="ECO:0007669"/>
    <property type="project" value="UniProtKB-UniRule"/>
</dbReference>
<keyword evidence="11 18" id="KW-1133">Transmembrane helix</keyword>
<evidence type="ECO:0000256" key="9">
    <source>
        <dbReference type="ARBA" id="ARBA00022777"/>
    </source>
</evidence>
<feature type="chain" id="PRO_5003775103" evidence="19">
    <location>
        <begin position="26"/>
        <end position="661"/>
    </location>
</feature>
<feature type="transmembrane region" description="Helical" evidence="18">
    <location>
        <begin position="291"/>
        <end position="312"/>
    </location>
</feature>
<dbReference type="PANTHER" id="PTHR27002">
    <property type="entry name" value="RECEPTOR-LIKE SERINE/THREONINE-PROTEIN KINASE SD1-8"/>
    <property type="match status" value="1"/>
</dbReference>
<dbReference type="SUPFAM" id="SSF56112">
    <property type="entry name" value="Protein kinase-like (PK-like)"/>
    <property type="match status" value="1"/>
</dbReference>
<keyword evidence="23" id="KW-1185">Reference proteome</keyword>
<keyword evidence="8 17" id="KW-0547">Nucleotide-binding</keyword>
<dbReference type="PANTHER" id="PTHR27002:SF428">
    <property type="entry name" value="OS07G0541900 PROTEIN"/>
    <property type="match status" value="1"/>
</dbReference>
<keyword evidence="2" id="KW-0723">Serine/threonine-protein kinase</keyword>
<dbReference type="EnsemblPlants" id="OB07G23460.1">
    <property type="protein sequence ID" value="OB07G23460.1"/>
    <property type="gene ID" value="OB07G23460"/>
</dbReference>
<dbReference type="OMA" id="WATRSRI"/>
<dbReference type="CDD" id="cd23509">
    <property type="entry name" value="Gnk2-like"/>
    <property type="match status" value="2"/>
</dbReference>
<evidence type="ECO:0000256" key="19">
    <source>
        <dbReference type="SAM" id="SignalP"/>
    </source>
</evidence>
<feature type="domain" description="Gnk2-homologous" evidence="21">
    <location>
        <begin position="25"/>
        <end position="129"/>
    </location>
</feature>
<dbReference type="Gene3D" id="3.30.200.20">
    <property type="entry name" value="Phosphorylase Kinase, domain 1"/>
    <property type="match status" value="1"/>
</dbReference>
<dbReference type="PROSITE" id="PS51473">
    <property type="entry name" value="GNK2"/>
    <property type="match status" value="2"/>
</dbReference>
<dbReference type="FunFam" id="3.30.200.20:FF:000177">
    <property type="entry name" value="Cysteine-rich receptor-like protein kinase 2"/>
    <property type="match status" value="1"/>
</dbReference>
<dbReference type="FunFam" id="3.30.430.20:FF:000009">
    <property type="entry name" value="Cysteine-rich receptor-like protein kinase 28"/>
    <property type="match status" value="1"/>
</dbReference>
<evidence type="ECO:0000256" key="1">
    <source>
        <dbReference type="ARBA" id="ARBA00004167"/>
    </source>
</evidence>
<evidence type="ECO:0000256" key="3">
    <source>
        <dbReference type="ARBA" id="ARBA00022553"/>
    </source>
</evidence>
<keyword evidence="10 17" id="KW-0067">ATP-binding</keyword>
<dbReference type="AlphaFoldDB" id="J3MLR4"/>
<protein>
    <submittedName>
        <fullName evidence="22">Uncharacterized protein</fullName>
    </submittedName>
</protein>
<proteinExistence type="predicted"/>
<dbReference type="InterPro" id="IPR017441">
    <property type="entry name" value="Protein_kinase_ATP_BS"/>
</dbReference>
<dbReference type="SMART" id="SM00220">
    <property type="entry name" value="S_TKc"/>
    <property type="match status" value="1"/>
</dbReference>
<feature type="binding site" evidence="17">
    <location>
        <position position="382"/>
    </location>
    <ligand>
        <name>ATP</name>
        <dbReference type="ChEBI" id="CHEBI:30616"/>
    </ligand>
</feature>
<name>J3MLR4_ORYBR</name>
<dbReference type="FunFam" id="3.30.430.20:FF:000002">
    <property type="entry name" value="Cysteine-rich receptor-like protein kinase 10"/>
    <property type="match status" value="1"/>
</dbReference>
<dbReference type="InterPro" id="IPR038408">
    <property type="entry name" value="GNK2_sf"/>
</dbReference>
<accession>J3MLR4</accession>
<dbReference type="GO" id="GO:0004674">
    <property type="term" value="F:protein serine/threonine kinase activity"/>
    <property type="evidence" value="ECO:0007669"/>
    <property type="project" value="UniProtKB-KW"/>
</dbReference>
<keyword evidence="9" id="KW-0418">Kinase</keyword>
<dbReference type="InterPro" id="IPR002902">
    <property type="entry name" value="GNK2"/>
</dbReference>
<gene>
    <name evidence="22" type="primary">LOC102716985</name>
</gene>
<dbReference type="PROSITE" id="PS50011">
    <property type="entry name" value="PROTEIN_KINASE_DOM"/>
    <property type="match status" value="1"/>
</dbReference>
<dbReference type="KEGG" id="obr:102716985"/>
<comment type="catalytic activity">
    <reaction evidence="15">
        <text>L-seryl-[protein] + ATP = O-phospho-L-seryl-[protein] + ADP + H(+)</text>
        <dbReference type="Rhea" id="RHEA:17989"/>
        <dbReference type="Rhea" id="RHEA-COMP:9863"/>
        <dbReference type="Rhea" id="RHEA-COMP:11604"/>
        <dbReference type="ChEBI" id="CHEBI:15378"/>
        <dbReference type="ChEBI" id="CHEBI:29999"/>
        <dbReference type="ChEBI" id="CHEBI:30616"/>
        <dbReference type="ChEBI" id="CHEBI:83421"/>
        <dbReference type="ChEBI" id="CHEBI:456216"/>
    </reaction>
</comment>
<dbReference type="RefSeq" id="XP_006657805.1">
    <property type="nucleotide sequence ID" value="XM_006657742.3"/>
</dbReference>
<feature type="domain" description="Protein kinase" evidence="20">
    <location>
        <begin position="355"/>
        <end position="631"/>
    </location>
</feature>
<evidence type="ECO:0000256" key="10">
    <source>
        <dbReference type="ARBA" id="ARBA00022840"/>
    </source>
</evidence>
<evidence type="ECO:0000256" key="8">
    <source>
        <dbReference type="ARBA" id="ARBA00022741"/>
    </source>
</evidence>
<keyword evidence="5 18" id="KW-0812">Transmembrane</keyword>
<dbReference type="Pfam" id="PF01657">
    <property type="entry name" value="Stress-antifung"/>
    <property type="match status" value="2"/>
</dbReference>
<evidence type="ECO:0000256" key="16">
    <source>
        <dbReference type="ARBA" id="ARBA00047951"/>
    </source>
</evidence>
<organism evidence="22">
    <name type="scientific">Oryza brachyantha</name>
    <name type="common">malo sina</name>
    <dbReference type="NCBI Taxonomy" id="4533"/>
    <lineage>
        <taxon>Eukaryota</taxon>
        <taxon>Viridiplantae</taxon>
        <taxon>Streptophyta</taxon>
        <taxon>Embryophyta</taxon>
        <taxon>Tracheophyta</taxon>
        <taxon>Spermatophyta</taxon>
        <taxon>Magnoliopsida</taxon>
        <taxon>Liliopsida</taxon>
        <taxon>Poales</taxon>
        <taxon>Poaceae</taxon>
        <taxon>BOP clade</taxon>
        <taxon>Oryzoideae</taxon>
        <taxon>Oryzeae</taxon>
        <taxon>Oryzinae</taxon>
        <taxon>Oryza</taxon>
    </lineage>
</organism>
<sequence length="661" mass="71956">MRRRFSIVHAVLLLVAAGALPLATAQPWPTCGTSGNYTAGSAYESNLRSLTSTLRANASSSPTLFASGVAGTAPDAVYGLLLCRGDVSSSDCFDCGTRVGQDAGRVCNRTRDAVLVYNQCYAQFSDKGDFLASTNNSGTYSLLISGTNISSADVAGYDRAVTELLNATVRYAVESSPRLFATGQRVGTDPGFRNIYSMAQCASDLSPAACRRCLDDLVSQWWDGLSFPKNGEGARVAGPRCYLRSELGGGPFYTGPPMVLLRADGLSPTSAPAPDVTPATTLGKKNSASKILVISLPIVAVAIVSAISFYMWNMRKKSRSAKAEHFSGVETSEDLESVKSTLVSLASLQVATNNFDESKKLGEGGFGAVYKGLLFGEEVAVKRMAKGSNQGLEELKNELVLVAKLHHRNLVRLVGFCLEEGERLLVYEYMPNKSLDTFLFDAEKGRQLDWATRFKIIEGIARGLQYLHQDSQKKIVHRDMKASNVLLDADMNPKIGDFGLARLFSQDQTRDVTNRIVGTFGYMAPEYVVRGHYSTKSDVFSFGILVIETVTGKRNNGPCFSEQNEDLVSIVWRHWEEGNIVEMIDHSLERNYPEAEVLKCINIGLLCVQQNPVDRPTMEDVMILLNSDATISLPAPVAHRPIDFSNGSSGYSQTITQLSPR</sequence>
<dbReference type="FunFam" id="1.10.510.10:FF:000343">
    <property type="entry name" value="Cysteine-rich receptor-like protein kinase 28"/>
    <property type="match status" value="1"/>
</dbReference>
<keyword evidence="6 19" id="KW-0732">Signal</keyword>
<evidence type="ECO:0000259" key="21">
    <source>
        <dbReference type="PROSITE" id="PS51473"/>
    </source>
</evidence>
<evidence type="ECO:0000313" key="23">
    <source>
        <dbReference type="Proteomes" id="UP000006038"/>
    </source>
</evidence>
<evidence type="ECO:0000256" key="5">
    <source>
        <dbReference type="ARBA" id="ARBA00022692"/>
    </source>
</evidence>
<evidence type="ECO:0000256" key="7">
    <source>
        <dbReference type="ARBA" id="ARBA00022737"/>
    </source>
</evidence>
<evidence type="ECO:0000256" key="11">
    <source>
        <dbReference type="ARBA" id="ARBA00022989"/>
    </source>
</evidence>
<evidence type="ECO:0000259" key="20">
    <source>
        <dbReference type="PROSITE" id="PS50011"/>
    </source>
</evidence>
<dbReference type="Gramene" id="OB07G23460.1">
    <property type="protein sequence ID" value="OB07G23460.1"/>
    <property type="gene ID" value="OB07G23460"/>
</dbReference>
<keyword evidence="14" id="KW-0325">Glycoprotein</keyword>
<dbReference type="Pfam" id="PF07714">
    <property type="entry name" value="PK_Tyr_Ser-Thr"/>
    <property type="match status" value="1"/>
</dbReference>
<keyword evidence="7" id="KW-0677">Repeat</keyword>
<dbReference type="InterPro" id="IPR000719">
    <property type="entry name" value="Prot_kinase_dom"/>
</dbReference>
<dbReference type="Proteomes" id="UP000006038">
    <property type="component" value="Chromosome 7"/>
</dbReference>
<dbReference type="HOGENOM" id="CLU_000288_35_7_1"/>
<evidence type="ECO:0000256" key="17">
    <source>
        <dbReference type="PROSITE-ProRule" id="PRU10141"/>
    </source>
</evidence>
<reference evidence="22" key="2">
    <citation type="submission" date="2013-04" db="UniProtKB">
        <authorList>
            <consortium name="EnsemblPlants"/>
        </authorList>
    </citation>
    <scope>IDENTIFICATION</scope>
</reference>
<dbReference type="InterPro" id="IPR011009">
    <property type="entry name" value="Kinase-like_dom_sf"/>
</dbReference>
<dbReference type="InterPro" id="IPR008271">
    <property type="entry name" value="Ser/Thr_kinase_AS"/>
</dbReference>
<dbReference type="PROSITE" id="PS00108">
    <property type="entry name" value="PROTEIN_KINASE_ST"/>
    <property type="match status" value="1"/>
</dbReference>
<dbReference type="CDD" id="cd14066">
    <property type="entry name" value="STKc_IRAK"/>
    <property type="match status" value="1"/>
</dbReference>